<dbReference type="AlphaFoldDB" id="A0A6A6ZEM0"/>
<dbReference type="InterPro" id="IPR029052">
    <property type="entry name" value="Metallo-depent_PP-like"/>
</dbReference>
<dbReference type="PANTHER" id="PTHR37844:SF2">
    <property type="entry name" value="SER_THR PROTEIN PHOSPHATASE SUPERFAMILY (AFU_ORTHOLOGUE AFUA_1G14840)"/>
    <property type="match status" value="1"/>
</dbReference>
<keyword evidence="2" id="KW-1185">Reference proteome</keyword>
<dbReference type="SUPFAM" id="SSF56300">
    <property type="entry name" value="Metallo-dependent phosphatases"/>
    <property type="match status" value="1"/>
</dbReference>
<reference evidence="1" key="1">
    <citation type="journal article" date="2020" name="Stud. Mycol.">
        <title>101 Dothideomycetes genomes: a test case for predicting lifestyles and emergence of pathogens.</title>
        <authorList>
            <person name="Haridas S."/>
            <person name="Albert R."/>
            <person name="Binder M."/>
            <person name="Bloem J."/>
            <person name="Labutti K."/>
            <person name="Salamov A."/>
            <person name="Andreopoulos B."/>
            <person name="Baker S."/>
            <person name="Barry K."/>
            <person name="Bills G."/>
            <person name="Bluhm B."/>
            <person name="Cannon C."/>
            <person name="Castanera R."/>
            <person name="Culley D."/>
            <person name="Daum C."/>
            <person name="Ezra D."/>
            <person name="Gonzalez J."/>
            <person name="Henrissat B."/>
            <person name="Kuo A."/>
            <person name="Liang C."/>
            <person name="Lipzen A."/>
            <person name="Lutzoni F."/>
            <person name="Magnuson J."/>
            <person name="Mondo S."/>
            <person name="Nolan M."/>
            <person name="Ohm R."/>
            <person name="Pangilinan J."/>
            <person name="Park H.-J."/>
            <person name="Ramirez L."/>
            <person name="Alfaro M."/>
            <person name="Sun H."/>
            <person name="Tritt A."/>
            <person name="Yoshinaga Y."/>
            <person name="Zwiers L.-H."/>
            <person name="Turgeon B."/>
            <person name="Goodwin S."/>
            <person name="Spatafora J."/>
            <person name="Crous P."/>
            <person name="Grigoriev I."/>
        </authorList>
    </citation>
    <scope>NUCLEOTIDE SEQUENCE</scope>
    <source>
        <strain evidence="1">CBS 113818</strain>
    </source>
</reference>
<name>A0A6A6ZEM0_9PLEO</name>
<dbReference type="PANTHER" id="PTHR37844">
    <property type="entry name" value="SER/THR PROTEIN PHOSPHATASE SUPERFAMILY (AFU_ORTHOLOGUE AFUA_1G14840)"/>
    <property type="match status" value="1"/>
</dbReference>
<protein>
    <recommendedName>
        <fullName evidence="3">Calcineurin-like phosphoesterase domain-containing protein</fullName>
    </recommendedName>
</protein>
<evidence type="ECO:0000313" key="1">
    <source>
        <dbReference type="EMBL" id="KAF2819318.1"/>
    </source>
</evidence>
<sequence>MTLQIISDLYLESPKGYDVFKIVPKAPHLALLGDIGNAIPHKSDLVAFLTHQLTQFRAMLFVPGNHEAYYPDWATTLEFLRTFGSQVQNDGALGDFILSDRTVLRLPDTDITILGCSLFSSIPPKSEMAVSMGLNDFFQTDGWVAALEGTDSKVAISTHWSPSVDARSSDPEHGASPIFSGFSTDHSPRILYHVLFVGKLVG</sequence>
<dbReference type="Proteomes" id="UP000799424">
    <property type="component" value="Unassembled WGS sequence"/>
</dbReference>
<dbReference type="EMBL" id="MU006245">
    <property type="protein sequence ID" value="KAF2819318.1"/>
    <property type="molecule type" value="Genomic_DNA"/>
</dbReference>
<dbReference type="OrthoDB" id="550558at2759"/>
<gene>
    <name evidence="1" type="ORF">CC86DRAFT_398698</name>
</gene>
<evidence type="ECO:0008006" key="3">
    <source>
        <dbReference type="Google" id="ProtNLM"/>
    </source>
</evidence>
<proteinExistence type="predicted"/>
<organism evidence="1 2">
    <name type="scientific">Ophiobolus disseminans</name>
    <dbReference type="NCBI Taxonomy" id="1469910"/>
    <lineage>
        <taxon>Eukaryota</taxon>
        <taxon>Fungi</taxon>
        <taxon>Dikarya</taxon>
        <taxon>Ascomycota</taxon>
        <taxon>Pezizomycotina</taxon>
        <taxon>Dothideomycetes</taxon>
        <taxon>Pleosporomycetidae</taxon>
        <taxon>Pleosporales</taxon>
        <taxon>Pleosporineae</taxon>
        <taxon>Phaeosphaeriaceae</taxon>
        <taxon>Ophiobolus</taxon>
    </lineage>
</organism>
<accession>A0A6A6ZEM0</accession>
<evidence type="ECO:0000313" key="2">
    <source>
        <dbReference type="Proteomes" id="UP000799424"/>
    </source>
</evidence>